<reference evidence="1 2" key="1">
    <citation type="journal article" date="2008" name="Nat. Biotechnol.">
        <title>Genome sequencing and analysis of the filamentous fungus Penicillium chrysogenum.</title>
        <authorList>
            <person name="van den Berg M.A."/>
            <person name="Albang R."/>
            <person name="Albermann K."/>
            <person name="Badger J.H."/>
            <person name="Daran J.-M."/>
            <person name="Driessen A.J.M."/>
            <person name="Garcia-Estrada C."/>
            <person name="Fedorova N.D."/>
            <person name="Harris D.M."/>
            <person name="Heijne W.H.M."/>
            <person name="Joardar V.S."/>
            <person name="Kiel J.A.K.W."/>
            <person name="Kovalchuk A."/>
            <person name="Martin J.F."/>
            <person name="Nierman W.C."/>
            <person name="Nijland J.G."/>
            <person name="Pronk J.T."/>
            <person name="Roubos J.A."/>
            <person name="van der Klei I.J."/>
            <person name="van Peij N.N.M.E."/>
            <person name="Veenhuis M."/>
            <person name="von Doehren H."/>
            <person name="Wagner C."/>
            <person name="Wortman J.R."/>
            <person name="Bovenberg R.A.L."/>
        </authorList>
    </citation>
    <scope>NUCLEOTIDE SEQUENCE [LARGE SCALE GENOMIC DNA]</scope>
    <source>
        <strain evidence="2">ATCC 28089 / DSM 1075 / NRRL 1951 / Wisconsin 54-1255</strain>
    </source>
</reference>
<proteinExistence type="predicted"/>
<dbReference type="EMBL" id="AM920435">
    <property type="protein sequence ID" value="CAP85598.1"/>
    <property type="molecule type" value="Genomic_DNA"/>
</dbReference>
<evidence type="ECO:0000313" key="2">
    <source>
        <dbReference type="Proteomes" id="UP000000724"/>
    </source>
</evidence>
<evidence type="ECO:0000313" key="1">
    <source>
        <dbReference type="EMBL" id="CAP85598.1"/>
    </source>
</evidence>
<name>B6HES4_PENRW</name>
<dbReference type="AlphaFoldDB" id="B6HES4"/>
<sequence length="182" mass="20433">MGVGHTGLACHANHYNIQHTEYSYFPGTSCQGKGLAFPTRNDRVEQKWGGFPSRAGTFFFKENSQRDASVRVKGGIKVGTKLPFEQDSFSFDPQRAHITRLQVEGQAFTLNSLSTLITVYQQNIPGGFGRPPDPQPLLLSTTKYSTDIYRLSVTLTLRRGFEAYYKIEASEIEAYNLMEIPL</sequence>
<dbReference type="Proteomes" id="UP000000724">
    <property type="component" value="Contig Pc00c20"/>
</dbReference>
<organism evidence="1 2">
    <name type="scientific">Penicillium rubens (strain ATCC 28089 / DSM 1075 / NRRL 1951 / Wisconsin 54-1255)</name>
    <name type="common">Penicillium chrysogenum</name>
    <dbReference type="NCBI Taxonomy" id="500485"/>
    <lineage>
        <taxon>Eukaryota</taxon>
        <taxon>Fungi</taxon>
        <taxon>Dikarya</taxon>
        <taxon>Ascomycota</taxon>
        <taxon>Pezizomycotina</taxon>
        <taxon>Eurotiomycetes</taxon>
        <taxon>Eurotiomycetidae</taxon>
        <taxon>Eurotiales</taxon>
        <taxon>Aspergillaceae</taxon>
        <taxon>Penicillium</taxon>
        <taxon>Penicillium chrysogenum species complex</taxon>
    </lineage>
</organism>
<gene>
    <name evidence="1" type="ORF">Pc20g02690</name>
    <name evidence="1" type="ORF">PCH_Pc20g02690</name>
</gene>
<keyword evidence="2" id="KW-1185">Reference proteome</keyword>
<dbReference type="VEuPathDB" id="FungiDB:PCH_Pc20g02690"/>
<protein>
    <submittedName>
        <fullName evidence="1">Uncharacterized protein</fullName>
    </submittedName>
</protein>
<accession>B6HES4</accession>
<dbReference type="HOGENOM" id="CLU_1482473_0_0_1"/>